<dbReference type="AlphaFoldDB" id="A0A9W6QN74"/>
<keyword evidence="2" id="KW-1185">Reference proteome</keyword>
<evidence type="ECO:0000313" key="1">
    <source>
        <dbReference type="EMBL" id="GLW91634.1"/>
    </source>
</evidence>
<evidence type="ECO:0000313" key="2">
    <source>
        <dbReference type="Proteomes" id="UP001165042"/>
    </source>
</evidence>
<dbReference type="EMBL" id="BSSD01000003">
    <property type="protein sequence ID" value="GLW91634.1"/>
    <property type="molecule type" value="Genomic_DNA"/>
</dbReference>
<comment type="caution">
    <text evidence="1">The sequence shown here is derived from an EMBL/GenBank/DDBJ whole genome shotgun (WGS) entry which is preliminary data.</text>
</comment>
<proteinExistence type="predicted"/>
<name>A0A9W6QN74_9PSEU</name>
<sequence length="183" mass="20243">MVRRHGEFSFPPDACWILPEHDAAVAWAPDQLVRTCIQRFGYENRQAAVAWGANAYQSHHPPVIPGMLSGKRQDRINGVVIREDGCDGGALRTYGREGSMNRAGEEKCVIRFGGETSNPAARPTELATATTVVSCCNKHDASGVRAPLPIGYQNHLIERNAEPLHQDCARIDERLRRASELTR</sequence>
<protein>
    <submittedName>
        <fullName evidence="1">Uncharacterized protein</fullName>
    </submittedName>
</protein>
<accession>A0A9W6QN74</accession>
<gene>
    <name evidence="1" type="ORF">Aglo03_24500</name>
</gene>
<organism evidence="1 2">
    <name type="scientific">Actinokineospora globicatena</name>
    <dbReference type="NCBI Taxonomy" id="103729"/>
    <lineage>
        <taxon>Bacteria</taxon>
        <taxon>Bacillati</taxon>
        <taxon>Actinomycetota</taxon>
        <taxon>Actinomycetes</taxon>
        <taxon>Pseudonocardiales</taxon>
        <taxon>Pseudonocardiaceae</taxon>
        <taxon>Actinokineospora</taxon>
    </lineage>
</organism>
<reference evidence="1" key="1">
    <citation type="submission" date="2023-02" db="EMBL/GenBank/DDBJ databases">
        <title>Actinokineospora globicatena NBRC 15670.</title>
        <authorList>
            <person name="Ichikawa N."/>
            <person name="Sato H."/>
            <person name="Tonouchi N."/>
        </authorList>
    </citation>
    <scope>NUCLEOTIDE SEQUENCE</scope>
    <source>
        <strain evidence="1">NBRC 15670</strain>
    </source>
</reference>
<dbReference type="Proteomes" id="UP001165042">
    <property type="component" value="Unassembled WGS sequence"/>
</dbReference>